<dbReference type="KEGG" id="psyt:DSAG12_01440"/>
<dbReference type="SUPFAM" id="SSF55729">
    <property type="entry name" value="Acyl-CoA N-acyltransferases (Nat)"/>
    <property type="match status" value="1"/>
</dbReference>
<keyword evidence="2" id="KW-0012">Acyltransferase</keyword>
<sequence length="205" mass="24281">MVNISIRKCDPTNIGEFSRIISQAFNDKFPFFFKSIPEEDYIELVKLLKLNRMKKEDFHGIYILEYDGKYVAALNLIYMKMKPESFRFIFKTLRQKMKVWYAFRTSIITSIEDYEKVKPNTLEIKALGVDQTYRKKGIGYKLLQFSEDLARKKNMKHLELSVLSRNQGAISLYKSYGFKIISTKKIWLAKIFLDIDAIHTMRKDL</sequence>
<dbReference type="EMBL" id="CP042905">
    <property type="protein sequence ID" value="QEE15614.1"/>
    <property type="molecule type" value="Genomic_DNA"/>
</dbReference>
<dbReference type="GO" id="GO:0031415">
    <property type="term" value="C:NatA complex"/>
    <property type="evidence" value="ECO:0007669"/>
    <property type="project" value="TreeGrafter"/>
</dbReference>
<evidence type="ECO:0000313" key="2">
    <source>
        <dbReference type="EMBL" id="QEE15614.1"/>
    </source>
</evidence>
<dbReference type="AlphaFoldDB" id="A0A5B9D914"/>
<dbReference type="Gene3D" id="3.40.630.30">
    <property type="match status" value="1"/>
</dbReference>
<dbReference type="Pfam" id="PF00583">
    <property type="entry name" value="Acetyltransf_1"/>
    <property type="match status" value="1"/>
</dbReference>
<dbReference type="GeneID" id="41329435"/>
<gene>
    <name evidence="2" type="ORF">DSAG12_01440</name>
</gene>
<name>A0A5B9D914_9ARCH</name>
<dbReference type="InterPro" id="IPR000182">
    <property type="entry name" value="GNAT_dom"/>
</dbReference>
<reference evidence="2 3" key="2">
    <citation type="journal article" date="2024" name="Int. J. Syst. Evol. Microbiol.">
        <title>Promethearchaeum syntrophicum gen. nov., sp. nov., an anaerobic, obligately syntrophic archaeon, the first isolate of the lineage 'Asgard' archaea, and proposal of the new archaeal phylum Promethearchaeota phyl. nov. and kingdom Promethearchaeati regn. nov.</title>
        <authorList>
            <person name="Imachi H."/>
            <person name="Nobu M.K."/>
            <person name="Kato S."/>
            <person name="Takaki Y."/>
            <person name="Miyazaki M."/>
            <person name="Miyata M."/>
            <person name="Ogawara M."/>
            <person name="Saito Y."/>
            <person name="Sakai S."/>
            <person name="Tahara Y.O."/>
            <person name="Takano Y."/>
            <person name="Tasumi E."/>
            <person name="Uematsu K."/>
            <person name="Yoshimura T."/>
            <person name="Itoh T."/>
            <person name="Ohkuma M."/>
            <person name="Takai K."/>
        </authorList>
    </citation>
    <scope>NUCLEOTIDE SEQUENCE [LARGE SCALE GENOMIC DNA]</scope>
    <source>
        <strain evidence="2 3">MK-D1</strain>
    </source>
</reference>
<protein>
    <submittedName>
        <fullName evidence="2">GNAT family N-acetyltransferase</fullName>
        <ecNumber evidence="2">2.3.1.-</ecNumber>
    </submittedName>
</protein>
<dbReference type="RefSeq" id="WP_147662517.1">
    <property type="nucleotide sequence ID" value="NZ_CP042905.2"/>
</dbReference>
<dbReference type="EC" id="2.3.1.-" evidence="2"/>
<reference evidence="2 3" key="1">
    <citation type="journal article" date="2020" name="Nature">
        <title>Isolation of an archaeon at the prokaryote-eukaryote interface.</title>
        <authorList>
            <person name="Imachi H."/>
            <person name="Nobu M.K."/>
            <person name="Nakahara N."/>
            <person name="Morono Y."/>
            <person name="Ogawara M."/>
            <person name="Takaki Y."/>
            <person name="Takano Y."/>
            <person name="Uematsu K."/>
            <person name="Ikuta T."/>
            <person name="Ito M."/>
            <person name="Matsui Y."/>
            <person name="Miyazaki M."/>
            <person name="Murata K."/>
            <person name="Saito Y."/>
            <person name="Sakai S."/>
            <person name="Song C."/>
            <person name="Tasumi E."/>
            <person name="Yamanaka Y."/>
            <person name="Yamaguchi T."/>
            <person name="Kamagata Y."/>
            <person name="Tamaki H."/>
            <person name="Takai K."/>
        </authorList>
    </citation>
    <scope>NUCLEOTIDE SEQUENCE [LARGE SCALE GENOMIC DNA]</scope>
    <source>
        <strain evidence="2 3">MK-D1</strain>
    </source>
</reference>
<keyword evidence="2" id="KW-0808">Transferase</keyword>
<organism evidence="2 3">
    <name type="scientific">Promethearchaeum syntrophicum</name>
    <dbReference type="NCBI Taxonomy" id="2594042"/>
    <lineage>
        <taxon>Archaea</taxon>
        <taxon>Promethearchaeati</taxon>
        <taxon>Promethearchaeota</taxon>
        <taxon>Promethearchaeia</taxon>
        <taxon>Promethearchaeales</taxon>
        <taxon>Promethearchaeaceae</taxon>
        <taxon>Promethearchaeum</taxon>
    </lineage>
</organism>
<dbReference type="PROSITE" id="PS51186">
    <property type="entry name" value="GNAT"/>
    <property type="match status" value="1"/>
</dbReference>
<evidence type="ECO:0000313" key="3">
    <source>
        <dbReference type="Proteomes" id="UP000321408"/>
    </source>
</evidence>
<feature type="domain" description="N-acetyltransferase" evidence="1">
    <location>
        <begin position="4"/>
        <end position="202"/>
    </location>
</feature>
<evidence type="ECO:0000259" key="1">
    <source>
        <dbReference type="PROSITE" id="PS51186"/>
    </source>
</evidence>
<keyword evidence="3" id="KW-1185">Reference proteome</keyword>
<dbReference type="PANTHER" id="PTHR42919">
    <property type="entry name" value="N-ALPHA-ACETYLTRANSFERASE"/>
    <property type="match status" value="1"/>
</dbReference>
<dbReference type="GO" id="GO:0008080">
    <property type="term" value="F:N-acetyltransferase activity"/>
    <property type="evidence" value="ECO:0007669"/>
    <property type="project" value="TreeGrafter"/>
</dbReference>
<dbReference type="CDD" id="cd04301">
    <property type="entry name" value="NAT_SF"/>
    <property type="match status" value="1"/>
</dbReference>
<dbReference type="Proteomes" id="UP000321408">
    <property type="component" value="Chromosome"/>
</dbReference>
<dbReference type="GO" id="GO:0007064">
    <property type="term" value="P:mitotic sister chromatid cohesion"/>
    <property type="evidence" value="ECO:0007669"/>
    <property type="project" value="TreeGrafter"/>
</dbReference>
<dbReference type="InterPro" id="IPR016181">
    <property type="entry name" value="Acyl_CoA_acyltransferase"/>
</dbReference>
<dbReference type="PANTHER" id="PTHR42919:SF20">
    <property type="entry name" value="GCN5-RELATED N-ACETYLTRANSFERASE 10, CHLOROPLASTIC"/>
    <property type="match status" value="1"/>
</dbReference>
<dbReference type="OrthoDB" id="43754at2157"/>
<proteinExistence type="predicted"/>
<accession>A0A5B9D914</accession>
<dbReference type="InterPro" id="IPR051556">
    <property type="entry name" value="N-term/lysine_N-AcTrnsfr"/>
</dbReference>